<comment type="caution">
    <text evidence="9">The sequence shown here is derived from an EMBL/GenBank/DDBJ whole genome shotgun (WGS) entry which is preliminary data.</text>
</comment>
<evidence type="ECO:0000313" key="9">
    <source>
        <dbReference type="EMBL" id="RZS37027.1"/>
    </source>
</evidence>
<dbReference type="Proteomes" id="UP000294257">
    <property type="component" value="Unassembled WGS sequence"/>
</dbReference>
<protein>
    <recommendedName>
        <fullName evidence="8">Ferredoxin</fullName>
    </recommendedName>
</protein>
<dbReference type="GO" id="GO:0051538">
    <property type="term" value="F:3 iron, 4 sulfur cluster binding"/>
    <property type="evidence" value="ECO:0007669"/>
    <property type="project" value="UniProtKB-KW"/>
</dbReference>
<dbReference type="Gene3D" id="3.30.70.20">
    <property type="match status" value="1"/>
</dbReference>
<keyword evidence="3 8" id="KW-0479">Metal-binding</keyword>
<keyword evidence="6 8" id="KW-0411">Iron-sulfur</keyword>
<reference evidence="9 10" key="1">
    <citation type="submission" date="2019-02" db="EMBL/GenBank/DDBJ databases">
        <title>Genomic Encyclopedia of Type Strains, Phase IV (KMG-IV): sequencing the most valuable type-strain genomes for metagenomic binning, comparative biology and taxonomic classification.</title>
        <authorList>
            <person name="Goeker M."/>
        </authorList>
    </citation>
    <scope>NUCLEOTIDE SEQUENCE [LARGE SCALE GENOMIC DNA]</scope>
    <source>
        <strain evidence="9 10">DSM 101727</strain>
    </source>
</reference>
<evidence type="ECO:0000256" key="4">
    <source>
        <dbReference type="ARBA" id="ARBA00022982"/>
    </source>
</evidence>
<dbReference type="EMBL" id="SGWQ01000006">
    <property type="protein sequence ID" value="RZS37027.1"/>
    <property type="molecule type" value="Genomic_DNA"/>
</dbReference>
<name>A0A4Q7KLB0_9PSEU</name>
<dbReference type="SUPFAM" id="SSF54862">
    <property type="entry name" value="4Fe-4S ferredoxins"/>
    <property type="match status" value="1"/>
</dbReference>
<evidence type="ECO:0000256" key="7">
    <source>
        <dbReference type="ARBA" id="ARBA00023291"/>
    </source>
</evidence>
<evidence type="ECO:0000256" key="8">
    <source>
        <dbReference type="RuleBase" id="RU368020"/>
    </source>
</evidence>
<keyword evidence="5 8" id="KW-0408">Iron</keyword>
<evidence type="ECO:0000256" key="5">
    <source>
        <dbReference type="ARBA" id="ARBA00023004"/>
    </source>
</evidence>
<sequence length="64" mass="6652">MRVTADRERCVGSGMCALTASEVFDQDDEEGRVLVLAPVLSAGDEDAARDAADNCPAAAITVEP</sequence>
<evidence type="ECO:0000313" key="10">
    <source>
        <dbReference type="Proteomes" id="UP000294257"/>
    </source>
</evidence>
<keyword evidence="7" id="KW-0003">3Fe-4S</keyword>
<dbReference type="InterPro" id="IPR001080">
    <property type="entry name" value="3Fe4S_ferredoxin"/>
</dbReference>
<dbReference type="PANTHER" id="PTHR36923">
    <property type="entry name" value="FERREDOXIN"/>
    <property type="match status" value="1"/>
</dbReference>
<dbReference type="PRINTS" id="PR00352">
    <property type="entry name" value="3FE4SFRDOXIN"/>
</dbReference>
<dbReference type="AlphaFoldDB" id="A0A4Q7KLB0"/>
<dbReference type="GO" id="GO:0005506">
    <property type="term" value="F:iron ion binding"/>
    <property type="evidence" value="ECO:0007669"/>
    <property type="project" value="UniProtKB-UniRule"/>
</dbReference>
<dbReference type="OrthoDB" id="14703at2"/>
<evidence type="ECO:0000256" key="2">
    <source>
        <dbReference type="ARBA" id="ARBA00022448"/>
    </source>
</evidence>
<dbReference type="Pfam" id="PF13370">
    <property type="entry name" value="Fer4_13"/>
    <property type="match status" value="1"/>
</dbReference>
<dbReference type="GO" id="GO:0009055">
    <property type="term" value="F:electron transfer activity"/>
    <property type="evidence" value="ECO:0007669"/>
    <property type="project" value="UniProtKB-UniRule"/>
</dbReference>
<gene>
    <name evidence="9" type="ORF">EV193_106263</name>
</gene>
<accession>A0A4Q7KLB0</accession>
<comment type="function">
    <text evidence="8">Ferredoxins are iron-sulfur proteins that transfer electrons in a wide variety of metabolic reactions.</text>
</comment>
<evidence type="ECO:0000256" key="1">
    <source>
        <dbReference type="ARBA" id="ARBA00001927"/>
    </source>
</evidence>
<keyword evidence="10" id="KW-1185">Reference proteome</keyword>
<proteinExistence type="predicted"/>
<dbReference type="InterPro" id="IPR051269">
    <property type="entry name" value="Fe-S_cluster_ET"/>
</dbReference>
<organism evidence="9 10">
    <name type="scientific">Herbihabitans rhizosphaerae</name>
    <dbReference type="NCBI Taxonomy" id="1872711"/>
    <lineage>
        <taxon>Bacteria</taxon>
        <taxon>Bacillati</taxon>
        <taxon>Actinomycetota</taxon>
        <taxon>Actinomycetes</taxon>
        <taxon>Pseudonocardiales</taxon>
        <taxon>Pseudonocardiaceae</taxon>
        <taxon>Herbihabitans</taxon>
    </lineage>
</organism>
<dbReference type="PANTHER" id="PTHR36923:SF3">
    <property type="entry name" value="FERREDOXIN"/>
    <property type="match status" value="1"/>
</dbReference>
<keyword evidence="4 8" id="KW-0249">Electron transport</keyword>
<comment type="cofactor">
    <cofactor evidence="1">
        <name>[3Fe-4S] cluster</name>
        <dbReference type="ChEBI" id="CHEBI:21137"/>
    </cofactor>
</comment>
<keyword evidence="2 8" id="KW-0813">Transport</keyword>
<evidence type="ECO:0000256" key="6">
    <source>
        <dbReference type="ARBA" id="ARBA00023014"/>
    </source>
</evidence>
<evidence type="ECO:0000256" key="3">
    <source>
        <dbReference type="ARBA" id="ARBA00022723"/>
    </source>
</evidence>